<dbReference type="GO" id="GO:0008990">
    <property type="term" value="F:rRNA (guanine-N2-)-methyltransferase activity"/>
    <property type="evidence" value="ECO:0007669"/>
    <property type="project" value="InterPro"/>
</dbReference>
<dbReference type="Pfam" id="PF04445">
    <property type="entry name" value="SAM_MT"/>
    <property type="match status" value="1"/>
</dbReference>
<dbReference type="RefSeq" id="WP_013172754.1">
    <property type="nucleotide sequence ID" value="NC_014219.1"/>
</dbReference>
<dbReference type="InterPro" id="IPR029063">
    <property type="entry name" value="SAM-dependent_MTases_sf"/>
</dbReference>
<dbReference type="KEGG" id="bse:Bsel_1826"/>
<dbReference type="EMBL" id="CP001791">
    <property type="protein sequence ID" value="ADH99332.1"/>
    <property type="molecule type" value="Genomic_DNA"/>
</dbReference>
<dbReference type="PANTHER" id="PTHR36112:SF1">
    <property type="entry name" value="RIBOSOMAL RNA SMALL SUBUNIT METHYLTRANSFERASE J"/>
    <property type="match status" value="1"/>
</dbReference>
<reference evidence="1" key="1">
    <citation type="submission" date="2009-10" db="EMBL/GenBank/DDBJ databases">
        <title>Complete sequence of Bacillus selenitireducens MLS10.</title>
        <authorList>
            <consortium name="US DOE Joint Genome Institute"/>
            <person name="Lucas S."/>
            <person name="Copeland A."/>
            <person name="Lapidus A."/>
            <person name="Glavina del Rio T."/>
            <person name="Dalin E."/>
            <person name="Tice H."/>
            <person name="Bruce D."/>
            <person name="Goodwin L."/>
            <person name="Pitluck S."/>
            <person name="Sims D."/>
            <person name="Brettin T."/>
            <person name="Detter J.C."/>
            <person name="Han C."/>
            <person name="Larimer F."/>
            <person name="Land M."/>
            <person name="Hauser L."/>
            <person name="Kyrpides N."/>
            <person name="Ovchinnikova G."/>
            <person name="Stolz J."/>
        </authorList>
    </citation>
    <scope>NUCLEOTIDE SEQUENCE [LARGE SCALE GENOMIC DNA]</scope>
    <source>
        <strain evidence="1">MLS10</strain>
    </source>
</reference>
<dbReference type="SUPFAM" id="SSF53335">
    <property type="entry name" value="S-adenosyl-L-methionine-dependent methyltransferases"/>
    <property type="match status" value="1"/>
</dbReference>
<evidence type="ECO:0000313" key="2">
    <source>
        <dbReference type="Proteomes" id="UP000000271"/>
    </source>
</evidence>
<dbReference type="Gene3D" id="3.40.50.150">
    <property type="entry name" value="Vaccinia Virus protein VP39"/>
    <property type="match status" value="1"/>
</dbReference>
<dbReference type="InterPro" id="IPR007536">
    <property type="entry name" value="16SrRNA_methylTrfase_J"/>
</dbReference>
<name>D6XU46_BACIE</name>
<organism evidence="1 2">
    <name type="scientific">Bacillus selenitireducens (strain ATCC 700615 / DSM 15326 / MLS10)</name>
    <dbReference type="NCBI Taxonomy" id="439292"/>
    <lineage>
        <taxon>Bacteria</taxon>
        <taxon>Bacillati</taxon>
        <taxon>Bacillota</taxon>
        <taxon>Bacilli</taxon>
        <taxon>Bacillales</taxon>
        <taxon>Bacillaceae</taxon>
        <taxon>Salisediminibacterium</taxon>
    </lineage>
</organism>
<keyword evidence="2" id="KW-1185">Reference proteome</keyword>
<evidence type="ECO:0008006" key="3">
    <source>
        <dbReference type="Google" id="ProtNLM"/>
    </source>
</evidence>
<accession>D6XU46</accession>
<gene>
    <name evidence="1" type="ordered locus">Bsel_1826</name>
</gene>
<dbReference type="HOGENOM" id="CLU_093128_0_0_9"/>
<dbReference type="Proteomes" id="UP000000271">
    <property type="component" value="Chromosome"/>
</dbReference>
<proteinExistence type="predicted"/>
<protein>
    <recommendedName>
        <fullName evidence="3">SAM-dependent methyltransferase</fullName>
    </recommendedName>
</protein>
<dbReference type="OrthoDB" id="1653798at2"/>
<dbReference type="STRING" id="439292.Bsel_1826"/>
<evidence type="ECO:0000313" key="1">
    <source>
        <dbReference type="EMBL" id="ADH99332.1"/>
    </source>
</evidence>
<sequence length="271" mass="30693">MMKYYITTSRNGGPFYTERAKYLGNVWGMTYVERKHASIAELFRILLYRKSEPDGIFVVGEQRVELYRAPDEKPLFFHPNTAMFRAKHLIRHGSDPLIEAAGVKKGDRIVDATLGMGADAQILSLAAGEKGFVTGLEGSPDIARITSLGLKSYEHDFTPLKKAMRRIEVYQVNHVQWLSAQPDQSVDIVYFDPMFHEQINKSDGISIMRAHAVMNELTGEAVNEALRISRKRVVLKDHFRSSRFEAFGFKRTVRKSSKVHYGILDHSGGSI</sequence>
<dbReference type="eggNOG" id="COG4798">
    <property type="taxonomic scope" value="Bacteria"/>
</dbReference>
<dbReference type="PANTHER" id="PTHR36112">
    <property type="entry name" value="RIBOSOMAL RNA SMALL SUBUNIT METHYLTRANSFERASE J"/>
    <property type="match status" value="1"/>
</dbReference>
<dbReference type="AlphaFoldDB" id="D6XU46"/>